<gene>
    <name evidence="2" type="ORF">ACHAWO_006845</name>
</gene>
<name>A0ABD3NT85_9STRA</name>
<dbReference type="AlphaFoldDB" id="A0ABD3NT85"/>
<dbReference type="Proteomes" id="UP001530400">
    <property type="component" value="Unassembled WGS sequence"/>
</dbReference>
<keyword evidence="3" id="KW-1185">Reference proteome</keyword>
<accession>A0ABD3NT85</accession>
<dbReference type="EMBL" id="JALLPJ020000940">
    <property type="protein sequence ID" value="KAL3779300.1"/>
    <property type="molecule type" value="Genomic_DNA"/>
</dbReference>
<sequence length="221" mass="23974">MSRSTANEGMRGGGNSSDMSPLEEDAPPQLFREQNDDSQDFPNTVNFCQPVAAPIPKVMGNGVPIFCQPVSVDQQVQVTVDQQGNNFAGWPNEMNMAAQQVPSLREWVYSEAPPYHLNDSCLQPLLTAGLTRKLSLAFAIGKLLEHIKASVSSYSQDELLRLCSVDNFALHTLVDGACDAGWELIGVDMISPPMSLRVELNSSDSEGITAFVTRHSPSCCA</sequence>
<protein>
    <submittedName>
        <fullName evidence="2">Uncharacterized protein</fullName>
    </submittedName>
</protein>
<reference evidence="2 3" key="1">
    <citation type="submission" date="2024-10" db="EMBL/GenBank/DDBJ databases">
        <title>Updated reference genomes for cyclostephanoid diatoms.</title>
        <authorList>
            <person name="Roberts W.R."/>
            <person name="Alverson A.J."/>
        </authorList>
    </citation>
    <scope>NUCLEOTIDE SEQUENCE [LARGE SCALE GENOMIC DNA]</scope>
    <source>
        <strain evidence="2 3">AJA010-31</strain>
    </source>
</reference>
<evidence type="ECO:0000256" key="1">
    <source>
        <dbReference type="SAM" id="MobiDB-lite"/>
    </source>
</evidence>
<evidence type="ECO:0000313" key="3">
    <source>
        <dbReference type="Proteomes" id="UP001530400"/>
    </source>
</evidence>
<organism evidence="2 3">
    <name type="scientific">Cyclotella atomus</name>
    <dbReference type="NCBI Taxonomy" id="382360"/>
    <lineage>
        <taxon>Eukaryota</taxon>
        <taxon>Sar</taxon>
        <taxon>Stramenopiles</taxon>
        <taxon>Ochrophyta</taxon>
        <taxon>Bacillariophyta</taxon>
        <taxon>Coscinodiscophyceae</taxon>
        <taxon>Thalassiosirophycidae</taxon>
        <taxon>Stephanodiscales</taxon>
        <taxon>Stephanodiscaceae</taxon>
        <taxon>Cyclotella</taxon>
    </lineage>
</organism>
<proteinExistence type="predicted"/>
<evidence type="ECO:0000313" key="2">
    <source>
        <dbReference type="EMBL" id="KAL3779300.1"/>
    </source>
</evidence>
<comment type="caution">
    <text evidence="2">The sequence shown here is derived from an EMBL/GenBank/DDBJ whole genome shotgun (WGS) entry which is preliminary data.</text>
</comment>
<feature type="region of interest" description="Disordered" evidence="1">
    <location>
        <begin position="1"/>
        <end position="42"/>
    </location>
</feature>